<organism evidence="6 7">
    <name type="scientific">Caenorhabditis japonica</name>
    <dbReference type="NCBI Taxonomy" id="281687"/>
    <lineage>
        <taxon>Eukaryota</taxon>
        <taxon>Metazoa</taxon>
        <taxon>Ecdysozoa</taxon>
        <taxon>Nematoda</taxon>
        <taxon>Chromadorea</taxon>
        <taxon>Rhabditida</taxon>
        <taxon>Rhabditina</taxon>
        <taxon>Rhabditomorpha</taxon>
        <taxon>Rhabditoidea</taxon>
        <taxon>Rhabditidae</taxon>
        <taxon>Peloderinae</taxon>
        <taxon>Caenorhabditis</taxon>
    </lineage>
</organism>
<sequence>MAVDDEFSDEIDEDFSHLRTAESPGDKENRRRTRSQSRGRNPNEETPSKRVARDLKAMCNVNVRTPKSVSKNLSNSKGKNPPKSATRSRRVFREDSDAEDFSDELGDEEVTKKIEETRIQKTRTPLKMIIKLPKAEPKITPLRIAKTPRGSLYIRKTRLRRQQESDEEEQHEEPLSFESTAGTLKELASRLHLSKIPEKLPCREYESREIEKFIREVIDPKRGESSAMYISGVPGTGKTATLRAVVNAMQKNKKCPKFIYVEVNAMIFKKTVFVELYN</sequence>
<feature type="region of interest" description="Disordered" evidence="5">
    <location>
        <begin position="1"/>
        <end position="104"/>
    </location>
</feature>
<dbReference type="PANTHER" id="PTHR10763:SF23">
    <property type="entry name" value="ORIGIN RECOGNITION COMPLEX SUBUNIT 1"/>
    <property type="match status" value="1"/>
</dbReference>
<dbReference type="Gene3D" id="3.40.50.300">
    <property type="entry name" value="P-loop containing nucleotide triphosphate hydrolases"/>
    <property type="match status" value="1"/>
</dbReference>
<keyword evidence="4" id="KW-0067">ATP-binding</keyword>
<comment type="similarity">
    <text evidence="4">Belongs to the ORC1 family.</text>
</comment>
<evidence type="ECO:0000256" key="5">
    <source>
        <dbReference type="SAM" id="MobiDB-lite"/>
    </source>
</evidence>
<accession>A0A8R1J1K8</accession>
<dbReference type="InterPro" id="IPR050311">
    <property type="entry name" value="ORC1/CDC6"/>
</dbReference>
<keyword evidence="3 4" id="KW-0539">Nucleus</keyword>
<feature type="compositionally biased region" description="Basic and acidic residues" evidence="5">
    <location>
        <begin position="41"/>
        <end position="56"/>
    </location>
</feature>
<feature type="compositionally biased region" description="Polar residues" evidence="5">
    <location>
        <begin position="62"/>
        <end position="78"/>
    </location>
</feature>
<comment type="subcellular location">
    <subcellularLocation>
        <location evidence="1 4">Nucleus</location>
    </subcellularLocation>
</comment>
<evidence type="ECO:0000256" key="1">
    <source>
        <dbReference type="ARBA" id="ARBA00004123"/>
    </source>
</evidence>
<dbReference type="GO" id="GO:0006270">
    <property type="term" value="P:DNA replication initiation"/>
    <property type="evidence" value="ECO:0007669"/>
    <property type="project" value="TreeGrafter"/>
</dbReference>
<keyword evidence="2 4" id="KW-0238">DNA-binding</keyword>
<reference evidence="7" key="1">
    <citation type="submission" date="2010-08" db="EMBL/GenBank/DDBJ databases">
        <authorList>
            <consortium name="Caenorhabditis japonica Sequencing Consortium"/>
            <person name="Wilson R.K."/>
        </authorList>
    </citation>
    <scope>NUCLEOTIDE SEQUENCE [LARGE SCALE GENOMIC DNA]</scope>
    <source>
        <strain evidence="7">DF5081</strain>
    </source>
</reference>
<dbReference type="AlphaFoldDB" id="A0A8R1J1K8"/>
<dbReference type="InterPro" id="IPR027417">
    <property type="entry name" value="P-loop_NTPase"/>
</dbReference>
<evidence type="ECO:0000313" key="6">
    <source>
        <dbReference type="EnsemblMetazoa" id="CJA42798.1"/>
    </source>
</evidence>
<proteinExistence type="inferred from homology"/>
<evidence type="ECO:0000256" key="2">
    <source>
        <dbReference type="ARBA" id="ARBA00023125"/>
    </source>
</evidence>
<comment type="function">
    <text evidence="4">Component of the origin recognition complex (ORC) that binds origins of replication. DNA-binding is ATP-dependent, however specific DNA sequences that define origins of replication have not been identified so far. ORC is required to assemble the pre-replication complex necessary to initiate DNA replication.</text>
</comment>
<evidence type="ECO:0000313" key="7">
    <source>
        <dbReference type="Proteomes" id="UP000005237"/>
    </source>
</evidence>
<feature type="compositionally biased region" description="Basic and acidic residues" evidence="5">
    <location>
        <begin position="14"/>
        <end position="29"/>
    </location>
</feature>
<dbReference type="GO" id="GO:0003688">
    <property type="term" value="F:DNA replication origin binding"/>
    <property type="evidence" value="ECO:0007669"/>
    <property type="project" value="TreeGrafter"/>
</dbReference>
<keyword evidence="4" id="KW-0235">DNA replication</keyword>
<dbReference type="Proteomes" id="UP000005237">
    <property type="component" value="Unassembled WGS sequence"/>
</dbReference>
<feature type="compositionally biased region" description="Acidic residues" evidence="5">
    <location>
        <begin position="1"/>
        <end position="13"/>
    </location>
</feature>
<comment type="subunit">
    <text evidence="4">ORC is composed of six subunits.</text>
</comment>
<dbReference type="GO" id="GO:0005664">
    <property type="term" value="C:nuclear origin of replication recognition complex"/>
    <property type="evidence" value="ECO:0007669"/>
    <property type="project" value="TreeGrafter"/>
</dbReference>
<keyword evidence="7" id="KW-1185">Reference proteome</keyword>
<evidence type="ECO:0000256" key="3">
    <source>
        <dbReference type="ARBA" id="ARBA00023242"/>
    </source>
</evidence>
<evidence type="ECO:0000256" key="4">
    <source>
        <dbReference type="RuleBase" id="RU365058"/>
    </source>
</evidence>
<keyword evidence="4" id="KW-0547">Nucleotide-binding</keyword>
<name>A0A8R1J1K8_CAEJA</name>
<dbReference type="GO" id="GO:0005524">
    <property type="term" value="F:ATP binding"/>
    <property type="evidence" value="ECO:0007669"/>
    <property type="project" value="UniProtKB-KW"/>
</dbReference>
<dbReference type="PANTHER" id="PTHR10763">
    <property type="entry name" value="CELL DIVISION CONTROL PROTEIN 6-RELATED"/>
    <property type="match status" value="1"/>
</dbReference>
<reference evidence="6" key="2">
    <citation type="submission" date="2022-06" db="UniProtKB">
        <authorList>
            <consortium name="EnsemblMetazoa"/>
        </authorList>
    </citation>
    <scope>IDENTIFICATION</scope>
    <source>
        <strain evidence="6">DF5081</strain>
    </source>
</reference>
<dbReference type="GO" id="GO:0033314">
    <property type="term" value="P:mitotic DNA replication checkpoint signaling"/>
    <property type="evidence" value="ECO:0007669"/>
    <property type="project" value="TreeGrafter"/>
</dbReference>
<dbReference type="SUPFAM" id="SSF52540">
    <property type="entry name" value="P-loop containing nucleoside triphosphate hydrolases"/>
    <property type="match status" value="1"/>
</dbReference>
<dbReference type="EnsemblMetazoa" id="CJA42798.1">
    <property type="protein sequence ID" value="CJA42798.1"/>
    <property type="gene ID" value="WBGene00218646"/>
</dbReference>
<protein>
    <recommendedName>
        <fullName evidence="4">Origin recognition complex subunit 1</fullName>
    </recommendedName>
</protein>
<feature type="region of interest" description="Disordered" evidence="5">
    <location>
        <begin position="158"/>
        <end position="179"/>
    </location>
</feature>